<evidence type="ECO:0000256" key="1">
    <source>
        <dbReference type="ARBA" id="ARBA00004613"/>
    </source>
</evidence>
<dbReference type="Ensembl" id="ENSGEVT00005027087.1">
    <property type="protein sequence ID" value="ENSGEVP00005025762.1"/>
    <property type="gene ID" value="ENSGEVG00005018252.1"/>
</dbReference>
<evidence type="ECO:0000313" key="9">
    <source>
        <dbReference type="Proteomes" id="UP000694390"/>
    </source>
</evidence>
<keyword evidence="3" id="KW-0964">Secreted</keyword>
<dbReference type="SMART" id="SM00059">
    <property type="entry name" value="FN2"/>
    <property type="match status" value="4"/>
</dbReference>
<dbReference type="GeneTree" id="ENSGT00940000162766"/>
<dbReference type="GO" id="GO:0008201">
    <property type="term" value="F:heparin binding"/>
    <property type="evidence" value="ECO:0007669"/>
    <property type="project" value="TreeGrafter"/>
</dbReference>
<feature type="domain" description="Fibronectin type-II" evidence="7">
    <location>
        <begin position="111"/>
        <end position="159"/>
    </location>
</feature>
<feature type="disulfide bond" evidence="6">
    <location>
        <begin position="130"/>
        <end position="157"/>
    </location>
</feature>
<organism evidence="8 9">
    <name type="scientific">Gopherus evgoodei</name>
    <name type="common">Goodes thornscrub tortoise</name>
    <dbReference type="NCBI Taxonomy" id="1825980"/>
    <lineage>
        <taxon>Eukaryota</taxon>
        <taxon>Metazoa</taxon>
        <taxon>Chordata</taxon>
        <taxon>Craniata</taxon>
        <taxon>Vertebrata</taxon>
        <taxon>Euteleostomi</taxon>
        <taxon>Archelosauria</taxon>
        <taxon>Testudinata</taxon>
        <taxon>Testudines</taxon>
        <taxon>Cryptodira</taxon>
        <taxon>Durocryptodira</taxon>
        <taxon>Testudinoidea</taxon>
        <taxon>Testudinidae</taxon>
        <taxon>Gopherus</taxon>
    </lineage>
</organism>
<dbReference type="OrthoDB" id="9427703at2759"/>
<keyword evidence="5 6" id="KW-1015">Disulfide bond</keyword>
<feature type="disulfide bond" evidence="6">
    <location>
        <begin position="116"/>
        <end position="142"/>
    </location>
</feature>
<dbReference type="InterPro" id="IPR013806">
    <property type="entry name" value="Kringle-like"/>
</dbReference>
<keyword evidence="4" id="KW-0677">Repeat</keyword>
<dbReference type="Proteomes" id="UP000694390">
    <property type="component" value="Unassembled WGS sequence"/>
</dbReference>
<dbReference type="PROSITE" id="PS51092">
    <property type="entry name" value="FN2_2"/>
    <property type="match status" value="3"/>
</dbReference>
<evidence type="ECO:0000259" key="7">
    <source>
        <dbReference type="PROSITE" id="PS51092"/>
    </source>
</evidence>
<dbReference type="PROSITE" id="PS00023">
    <property type="entry name" value="FN2_1"/>
    <property type="match status" value="2"/>
</dbReference>
<feature type="domain" description="Fibronectin type-II" evidence="7">
    <location>
        <begin position="164"/>
        <end position="210"/>
    </location>
</feature>
<comment type="subcellular location">
    <subcellularLocation>
        <location evidence="1">Secreted</location>
    </subcellularLocation>
</comment>
<dbReference type="SUPFAM" id="SSF57440">
    <property type="entry name" value="Kringle-like"/>
    <property type="match status" value="4"/>
</dbReference>
<reference evidence="8" key="1">
    <citation type="submission" date="2025-08" db="UniProtKB">
        <authorList>
            <consortium name="Ensembl"/>
        </authorList>
    </citation>
    <scope>IDENTIFICATION</scope>
</reference>
<dbReference type="FunFam" id="2.10.10.10:FF:000003">
    <property type="entry name" value="binder of sperm protein homolog 1"/>
    <property type="match status" value="2"/>
</dbReference>
<evidence type="ECO:0000256" key="2">
    <source>
        <dbReference type="ARBA" id="ARBA00010011"/>
    </source>
</evidence>
<dbReference type="GO" id="GO:0005576">
    <property type="term" value="C:extracellular region"/>
    <property type="evidence" value="ECO:0007669"/>
    <property type="project" value="UniProtKB-SubCell"/>
</dbReference>
<evidence type="ECO:0000256" key="3">
    <source>
        <dbReference type="ARBA" id="ARBA00022525"/>
    </source>
</evidence>
<name>A0A8C4YIY6_9SAUR</name>
<evidence type="ECO:0000256" key="5">
    <source>
        <dbReference type="ARBA" id="ARBA00023157"/>
    </source>
</evidence>
<dbReference type="CDD" id="cd00062">
    <property type="entry name" value="FN2"/>
    <property type="match status" value="3"/>
</dbReference>
<evidence type="ECO:0000313" key="8">
    <source>
        <dbReference type="Ensembl" id="ENSGEVP00005025762.1"/>
    </source>
</evidence>
<evidence type="ECO:0000256" key="4">
    <source>
        <dbReference type="ARBA" id="ARBA00022737"/>
    </source>
</evidence>
<comment type="similarity">
    <text evidence="2">Belongs to the seminal plasma protein family.</text>
</comment>
<comment type="caution">
    <text evidence="6">Lacks conserved residue(s) required for the propagation of feature annotation.</text>
</comment>
<dbReference type="PRINTS" id="PR00013">
    <property type="entry name" value="FNTYPEII"/>
</dbReference>
<dbReference type="PANTHER" id="PTHR22918">
    <property type="entry name" value="SEMINAL PLASMA PROTEIN"/>
    <property type="match status" value="1"/>
</dbReference>
<dbReference type="GO" id="GO:0009986">
    <property type="term" value="C:cell surface"/>
    <property type="evidence" value="ECO:0007669"/>
    <property type="project" value="TreeGrafter"/>
</dbReference>
<dbReference type="InterPro" id="IPR036943">
    <property type="entry name" value="FN_type2_sf"/>
</dbReference>
<accession>A0A8C4YIY6</accession>
<dbReference type="InterPro" id="IPR051666">
    <property type="entry name" value="SP_Capacitation_Regulator"/>
</dbReference>
<sequence>DWEAVARLLGGSGFYLPGHMLGGKSEKPCTFPFWYKGRRYTTCTMDDSKRPWCATTRNYDADHKWRYCGADPAPCIFPFTYKGKVYTECTTKDSIWASFCSEEGESSGGNAGGQPCFFPFVYRGRTFHTCAMEQSHGAQPWCSTTANYDTDGRRSSCPDTCMVPPGKPCTFPFWYKGRRYTTCTMDDSKRPWCATTRNYDADHKWRYCGMAGTWGQERHKGWVHFAAGMGSAQRNRTPISMTLCLGNTRPDGAPISASLCLGSIWHDGAQSQ</sequence>
<dbReference type="Pfam" id="PF00040">
    <property type="entry name" value="fn2"/>
    <property type="match status" value="4"/>
</dbReference>
<keyword evidence="9" id="KW-1185">Reference proteome</keyword>
<protein>
    <recommendedName>
        <fullName evidence="7">Fibronectin type-II domain-containing protein</fullName>
    </recommendedName>
</protein>
<evidence type="ECO:0000256" key="6">
    <source>
        <dbReference type="PROSITE-ProRule" id="PRU00479"/>
    </source>
</evidence>
<dbReference type="InterPro" id="IPR000562">
    <property type="entry name" value="FN_type2_dom"/>
</dbReference>
<dbReference type="Gene3D" id="2.10.10.10">
    <property type="entry name" value="Fibronectin, type II, collagen-binding"/>
    <property type="match status" value="4"/>
</dbReference>
<feature type="domain" description="Fibronectin type-II" evidence="7">
    <location>
        <begin position="24"/>
        <end position="70"/>
    </location>
</feature>
<proteinExistence type="inferred from homology"/>
<dbReference type="PANTHER" id="PTHR22918:SF1">
    <property type="entry name" value="FIBRONECTIN TYPE-II DOMAIN-CONTAINING PROTEIN"/>
    <property type="match status" value="1"/>
</dbReference>
<dbReference type="FunFam" id="2.10.10.10:FF:000009">
    <property type="entry name" value="Epididymal sperm-binding protein 1"/>
    <property type="match status" value="1"/>
</dbReference>
<dbReference type="AlphaFoldDB" id="A0A8C4YIY6"/>
<reference evidence="8" key="2">
    <citation type="submission" date="2025-09" db="UniProtKB">
        <authorList>
            <consortium name="Ensembl"/>
        </authorList>
    </citation>
    <scope>IDENTIFICATION</scope>
</reference>